<protein>
    <submittedName>
        <fullName evidence="2">Uncharacterized protein</fullName>
    </submittedName>
</protein>
<evidence type="ECO:0000313" key="2">
    <source>
        <dbReference type="WBParaSite" id="PEQ_0001266601-mRNA-1"/>
    </source>
</evidence>
<keyword evidence="1" id="KW-1185">Reference proteome</keyword>
<name>A0A914SF67_PAREQ</name>
<evidence type="ECO:0000313" key="1">
    <source>
        <dbReference type="Proteomes" id="UP000887564"/>
    </source>
</evidence>
<accession>A0A914SF67</accession>
<organism evidence="1 2">
    <name type="scientific">Parascaris equorum</name>
    <name type="common">Equine roundworm</name>
    <dbReference type="NCBI Taxonomy" id="6256"/>
    <lineage>
        <taxon>Eukaryota</taxon>
        <taxon>Metazoa</taxon>
        <taxon>Ecdysozoa</taxon>
        <taxon>Nematoda</taxon>
        <taxon>Chromadorea</taxon>
        <taxon>Rhabditida</taxon>
        <taxon>Spirurina</taxon>
        <taxon>Ascaridomorpha</taxon>
        <taxon>Ascaridoidea</taxon>
        <taxon>Ascarididae</taxon>
        <taxon>Parascaris</taxon>
    </lineage>
</organism>
<dbReference type="Proteomes" id="UP000887564">
    <property type="component" value="Unplaced"/>
</dbReference>
<dbReference type="AlphaFoldDB" id="A0A914SF67"/>
<sequence>MNPSSGFLREMVLTETNKLLKLAGESRSTFVQFPCPISSGHQTCALGSCLSCHLLVAVLVVQPLHFDLPVADTNRTRPCSLRGWHVTNGCEHMPAAIDPPTSPQRKLSTRNHSILKSRNVSSASTRGSISPLDLPLDCDAPPFAKFVTPKLSSCKQFHDQWAKQTRRILMEDSSEKRAFISKHVVSLQGRCELTRARSDGLIGLGDEAHRRLGANGLAAPFRVSSSCSDFAIS</sequence>
<reference evidence="2" key="1">
    <citation type="submission" date="2022-11" db="UniProtKB">
        <authorList>
            <consortium name="WormBaseParasite"/>
        </authorList>
    </citation>
    <scope>IDENTIFICATION</scope>
</reference>
<dbReference type="WBParaSite" id="PEQ_0001266601-mRNA-1">
    <property type="protein sequence ID" value="PEQ_0001266601-mRNA-1"/>
    <property type="gene ID" value="PEQ_0001266601"/>
</dbReference>
<proteinExistence type="predicted"/>